<gene>
    <name evidence="1" type="ORF">EDD66_10141</name>
</gene>
<dbReference type="Proteomes" id="UP000273083">
    <property type="component" value="Unassembled WGS sequence"/>
</dbReference>
<proteinExistence type="predicted"/>
<dbReference type="EMBL" id="RJVG01000001">
    <property type="protein sequence ID" value="ROR31425.1"/>
    <property type="molecule type" value="Genomic_DNA"/>
</dbReference>
<organism evidence="1 2">
    <name type="scientific">Mobilisporobacter senegalensis</name>
    <dbReference type="NCBI Taxonomy" id="1329262"/>
    <lineage>
        <taxon>Bacteria</taxon>
        <taxon>Bacillati</taxon>
        <taxon>Bacillota</taxon>
        <taxon>Clostridia</taxon>
        <taxon>Lachnospirales</taxon>
        <taxon>Lachnospiraceae</taxon>
        <taxon>Mobilisporobacter</taxon>
    </lineage>
</organism>
<accession>A0A3N1XXU8</accession>
<evidence type="ECO:0000313" key="2">
    <source>
        <dbReference type="Proteomes" id="UP000273083"/>
    </source>
</evidence>
<comment type="caution">
    <text evidence="1">The sequence shown here is derived from an EMBL/GenBank/DDBJ whole genome shotgun (WGS) entry which is preliminary data.</text>
</comment>
<reference evidence="1 2" key="1">
    <citation type="submission" date="2018-11" db="EMBL/GenBank/DDBJ databases">
        <title>Genomic Encyclopedia of Type Strains, Phase IV (KMG-IV): sequencing the most valuable type-strain genomes for metagenomic binning, comparative biology and taxonomic classification.</title>
        <authorList>
            <person name="Goeker M."/>
        </authorList>
    </citation>
    <scope>NUCLEOTIDE SEQUENCE [LARGE SCALE GENOMIC DNA]</scope>
    <source>
        <strain evidence="1 2">DSM 26537</strain>
    </source>
</reference>
<dbReference type="InterPro" id="IPR036629">
    <property type="entry name" value="YjbJ_sf"/>
</dbReference>
<keyword evidence="2" id="KW-1185">Reference proteome</keyword>
<evidence type="ECO:0008006" key="3">
    <source>
        <dbReference type="Google" id="ProtNLM"/>
    </source>
</evidence>
<dbReference type="Gene3D" id="1.10.1470.10">
    <property type="entry name" value="YjbJ"/>
    <property type="match status" value="1"/>
</dbReference>
<evidence type="ECO:0000313" key="1">
    <source>
        <dbReference type="EMBL" id="ROR31425.1"/>
    </source>
</evidence>
<dbReference type="RefSeq" id="WP_123607531.1">
    <property type="nucleotide sequence ID" value="NZ_RJVG01000001.1"/>
</dbReference>
<name>A0A3N1XXU8_9FIRM</name>
<sequence length="71" mass="8087">MKDNLKNEKDMFVGKMKEKAGNITGDNELELKGKMQAMKGNIGSSLEEMKEDAMEITNDLIDKVRDKKKRP</sequence>
<dbReference type="SUPFAM" id="SSF69047">
    <property type="entry name" value="Hypothetical protein YjbJ"/>
    <property type="match status" value="1"/>
</dbReference>
<dbReference type="OrthoDB" id="2134937at2"/>
<protein>
    <recommendedName>
        <fullName evidence="3">CsbD-like protein</fullName>
    </recommendedName>
</protein>
<dbReference type="AlphaFoldDB" id="A0A3N1XXU8"/>